<evidence type="ECO:0000313" key="1">
    <source>
        <dbReference type="Ensembl" id="ENSBIXP00000002869.1"/>
    </source>
</evidence>
<protein>
    <submittedName>
        <fullName evidence="1">Uncharacterized protein</fullName>
    </submittedName>
</protein>
<organism evidence="1 2">
    <name type="scientific">Bos indicus x Bos taurus</name>
    <name type="common">Hybrid cattle</name>
    <dbReference type="NCBI Taxonomy" id="30522"/>
    <lineage>
        <taxon>Eukaryota</taxon>
        <taxon>Metazoa</taxon>
        <taxon>Chordata</taxon>
        <taxon>Craniata</taxon>
        <taxon>Vertebrata</taxon>
        <taxon>Euteleostomi</taxon>
        <taxon>Mammalia</taxon>
        <taxon>Eutheria</taxon>
        <taxon>Laurasiatheria</taxon>
        <taxon>Artiodactyla</taxon>
        <taxon>Ruminantia</taxon>
        <taxon>Pecora</taxon>
        <taxon>Bovidae</taxon>
        <taxon>Bovinae</taxon>
        <taxon>Bos</taxon>
    </lineage>
</organism>
<proteinExistence type="predicted"/>
<name>A0A4W2BS43_BOBOX</name>
<reference evidence="1 2" key="1">
    <citation type="submission" date="2018-11" db="EMBL/GenBank/DDBJ databases">
        <title>Haplotype-resolved cattle genomes.</title>
        <authorList>
            <person name="Low W.Y."/>
            <person name="Tearle R."/>
            <person name="Bickhart D.M."/>
            <person name="Rosen B.D."/>
            <person name="Koren S."/>
            <person name="Rhie A."/>
            <person name="Hiendleder S."/>
            <person name="Phillippy A.M."/>
            <person name="Smith T.P.L."/>
            <person name="Williams J.L."/>
        </authorList>
    </citation>
    <scope>NUCLEOTIDE SEQUENCE [LARGE SCALE GENOMIC DNA]</scope>
</reference>
<dbReference type="AlphaFoldDB" id="A0A4W2BS43"/>
<keyword evidence="2" id="KW-1185">Reference proteome</keyword>
<sequence length="104" mass="11873">TTDSSQCNLQTLILDPSSFCSGDFKGLTLVEDFFFLDVYVYFPSMSAVTLEHTRAFGMCNYLHCDSWYQDSVYSIDNLGRMMNSKVMLVRKKSSILGFSNKLYS</sequence>
<accession>A0A4W2BS43</accession>
<reference evidence="1" key="2">
    <citation type="submission" date="2025-08" db="UniProtKB">
        <authorList>
            <consortium name="Ensembl"/>
        </authorList>
    </citation>
    <scope>IDENTIFICATION</scope>
</reference>
<evidence type="ECO:0000313" key="2">
    <source>
        <dbReference type="Proteomes" id="UP000314981"/>
    </source>
</evidence>
<dbReference type="Proteomes" id="UP000314981">
    <property type="component" value="Chromosome 22"/>
</dbReference>
<dbReference type="Ensembl" id="ENSBIXT00000011054.1">
    <property type="protein sequence ID" value="ENSBIXP00000002869.1"/>
    <property type="gene ID" value="ENSBIXG00000009300.1"/>
</dbReference>
<reference evidence="1" key="3">
    <citation type="submission" date="2025-09" db="UniProtKB">
        <authorList>
            <consortium name="Ensembl"/>
        </authorList>
    </citation>
    <scope>IDENTIFICATION</scope>
</reference>
<dbReference type="STRING" id="30522.A0A4W2BS43"/>